<feature type="domain" description="Asparagine synthetase" evidence="5">
    <location>
        <begin position="216"/>
        <end position="374"/>
    </location>
</feature>
<comment type="caution">
    <text evidence="6">The sequence shown here is derived from an EMBL/GenBank/DDBJ whole genome shotgun (WGS) entry which is preliminary data.</text>
</comment>
<proteinExistence type="predicted"/>
<dbReference type="GeneID" id="33555786"/>
<evidence type="ECO:0000256" key="4">
    <source>
        <dbReference type="SAM" id="MobiDB-lite"/>
    </source>
</evidence>
<dbReference type="FunCoup" id="A0A1Y1U9U2">
    <property type="interactions" value="323"/>
</dbReference>
<dbReference type="EMBL" id="NBSH01000013">
    <property type="protein sequence ID" value="ORX34782.1"/>
    <property type="molecule type" value="Genomic_DNA"/>
</dbReference>
<dbReference type="GO" id="GO:0004066">
    <property type="term" value="F:asparagine synthase (glutamine-hydrolyzing) activity"/>
    <property type="evidence" value="ECO:0007669"/>
    <property type="project" value="InterPro"/>
</dbReference>
<dbReference type="InterPro" id="IPR001962">
    <property type="entry name" value="Asn_synthase"/>
</dbReference>
<dbReference type="Proteomes" id="UP000193218">
    <property type="component" value="Unassembled WGS sequence"/>
</dbReference>
<reference evidence="6 7" key="1">
    <citation type="submission" date="2017-03" db="EMBL/GenBank/DDBJ databases">
        <title>Widespread Adenine N6-methylation of Active Genes in Fungi.</title>
        <authorList>
            <consortium name="DOE Joint Genome Institute"/>
            <person name="Mondo S.J."/>
            <person name="Dannebaum R.O."/>
            <person name="Kuo R.C."/>
            <person name="Louie K.B."/>
            <person name="Bewick A.J."/>
            <person name="Labutti K."/>
            <person name="Haridas S."/>
            <person name="Kuo A."/>
            <person name="Salamov A."/>
            <person name="Ahrendt S.R."/>
            <person name="Lau R."/>
            <person name="Bowen B.P."/>
            <person name="Lipzen A."/>
            <person name="Sullivan W."/>
            <person name="Andreopoulos W.B."/>
            <person name="Clum A."/>
            <person name="Lindquist E."/>
            <person name="Daum C."/>
            <person name="Northen T.R."/>
            <person name="Ramamoorthy G."/>
            <person name="Schmitz R.J."/>
            <person name="Gryganskyi A."/>
            <person name="Culley D."/>
            <person name="Magnuson J."/>
            <person name="James T.Y."/>
            <person name="O'Malley M.A."/>
            <person name="Stajich J.E."/>
            <person name="Spatafora J.W."/>
            <person name="Visel A."/>
            <person name="Grigoriev I.V."/>
        </authorList>
    </citation>
    <scope>NUCLEOTIDE SEQUENCE [LARGE SCALE GENOMIC DNA]</scope>
    <source>
        <strain evidence="6 7">NRRL Y-17943</strain>
    </source>
</reference>
<dbReference type="SUPFAM" id="SSF56235">
    <property type="entry name" value="N-terminal nucleophile aminohydrolases (Ntn hydrolases)"/>
    <property type="match status" value="1"/>
</dbReference>
<dbReference type="OrthoDB" id="10252281at2759"/>
<accession>A0A1Y1U9U2</accession>
<dbReference type="InterPro" id="IPR014729">
    <property type="entry name" value="Rossmann-like_a/b/a_fold"/>
</dbReference>
<keyword evidence="7" id="KW-1185">Reference proteome</keyword>
<keyword evidence="1" id="KW-0028">Amino-acid biosynthesis</keyword>
<evidence type="ECO:0000256" key="2">
    <source>
        <dbReference type="ARBA" id="ARBA00022888"/>
    </source>
</evidence>
<name>A0A1Y1U9U2_9TREE</name>
<sequence length="493" mass="54833">MCGISLSLRLVPHHSSSSVQDHLSKSLEAPIKARGPDSYQTFQTRIPLDSQWDVELTLSVSVLSLRGTGTVRQPVVTHRGVLAWNGQIFQGVHVGKEDNDTAKLAELIDSTDVDDPRALLPHIEGPYAFVFFDTKTQTLFFQVDPLSRRSLLIHPIDHNAPMQTFMLSSTRVESLSRLQDDPRVSDDNESHVADFLQRLASSVRRRIENIPNPRSGDARVAVLFSGGVDCSLLAALIHRFIPADEPIDLLNVAFAQLPDAKSVDLPRFDVPDRLSGRQSLGELRAACPRRQWRFVEINVSQKECEEHRSAVMDLMYPNATEMDLSLAYPLYFASRGQGHAQAEAYEPYSTAAKVYISGLGADEQLAGYARHRGAFQRDGIGGLLDELQKDLDRLPTRNLARDDRLISSHGRESRYPYLDLSFVTYLSSLPLSIKCDLSREGGDKALLRAAAAKCGLTETSQRIKRAMQFGTRSAKMSGQDKPRAKRGQQLANE</sequence>
<evidence type="ECO:0000313" key="6">
    <source>
        <dbReference type="EMBL" id="ORX34782.1"/>
    </source>
</evidence>
<protein>
    <submittedName>
        <fullName evidence="6">Asparagine synthase-domain-containing protein</fullName>
    </submittedName>
</protein>
<dbReference type="SUPFAM" id="SSF52402">
    <property type="entry name" value="Adenine nucleotide alpha hydrolases-like"/>
    <property type="match status" value="1"/>
</dbReference>
<dbReference type="GO" id="GO:0006529">
    <property type="term" value="P:asparagine biosynthetic process"/>
    <property type="evidence" value="ECO:0007669"/>
    <property type="project" value="UniProtKB-KW"/>
</dbReference>
<feature type="region of interest" description="Disordered" evidence="4">
    <location>
        <begin position="470"/>
        <end position="493"/>
    </location>
</feature>
<dbReference type="InParanoid" id="A0A1Y1U9U2"/>
<keyword evidence="2" id="KW-0061">Asparagine biosynthesis</keyword>
<evidence type="ECO:0000259" key="5">
    <source>
        <dbReference type="Pfam" id="PF00733"/>
    </source>
</evidence>
<dbReference type="RefSeq" id="XP_021869024.1">
    <property type="nucleotide sequence ID" value="XM_022013978.1"/>
</dbReference>
<evidence type="ECO:0000256" key="3">
    <source>
        <dbReference type="ARBA" id="ARBA00022962"/>
    </source>
</evidence>
<organism evidence="6 7">
    <name type="scientific">Kockovaella imperatae</name>
    <dbReference type="NCBI Taxonomy" id="4999"/>
    <lineage>
        <taxon>Eukaryota</taxon>
        <taxon>Fungi</taxon>
        <taxon>Dikarya</taxon>
        <taxon>Basidiomycota</taxon>
        <taxon>Agaricomycotina</taxon>
        <taxon>Tremellomycetes</taxon>
        <taxon>Tremellales</taxon>
        <taxon>Cuniculitremaceae</taxon>
        <taxon>Kockovaella</taxon>
    </lineage>
</organism>
<dbReference type="Gene3D" id="3.40.50.620">
    <property type="entry name" value="HUPs"/>
    <property type="match status" value="1"/>
</dbReference>
<gene>
    <name evidence="6" type="ORF">BD324DRAFT_604300</name>
</gene>
<dbReference type="Pfam" id="PF00733">
    <property type="entry name" value="Asn_synthase"/>
    <property type="match status" value="2"/>
</dbReference>
<keyword evidence="3" id="KW-0315">Glutamine amidotransferase</keyword>
<dbReference type="PANTHER" id="PTHR45937">
    <property type="entry name" value="ASPARAGINE SYNTHETASE DOMAIN-CONTAINING PROTEIN 1"/>
    <property type="match status" value="1"/>
</dbReference>
<dbReference type="PANTHER" id="PTHR45937:SF1">
    <property type="entry name" value="ASPARAGINE SYNTHETASE DOMAIN-CONTAINING PROTEIN 1"/>
    <property type="match status" value="1"/>
</dbReference>
<dbReference type="InterPro" id="IPR029055">
    <property type="entry name" value="Ntn_hydrolases_N"/>
</dbReference>
<feature type="domain" description="Asparagine synthetase" evidence="5">
    <location>
        <begin position="386"/>
        <end position="478"/>
    </location>
</feature>
<dbReference type="CDD" id="cd01991">
    <property type="entry name" value="Asn_synthase_B_C"/>
    <property type="match status" value="1"/>
</dbReference>
<evidence type="ECO:0000313" key="7">
    <source>
        <dbReference type="Proteomes" id="UP000193218"/>
    </source>
</evidence>
<dbReference type="InterPro" id="IPR051857">
    <property type="entry name" value="Asn_synthetase_domain"/>
</dbReference>
<dbReference type="STRING" id="4999.A0A1Y1U9U2"/>
<evidence type="ECO:0000256" key="1">
    <source>
        <dbReference type="ARBA" id="ARBA00022605"/>
    </source>
</evidence>
<dbReference type="AlphaFoldDB" id="A0A1Y1U9U2"/>
<dbReference type="Gene3D" id="3.60.20.10">
    <property type="entry name" value="Glutamine Phosphoribosylpyrophosphate, subunit 1, domain 1"/>
    <property type="match status" value="1"/>
</dbReference>